<sequence length="220" mass="25219">MDAEQYGYGAAAPTTAQSNAAKTAARYEYDPKKQPRRSSLKGSDPDKKARRSTIGCASTNTVEVKIRGQRVPVIRRRSIDFARSVRVKEVTPVASLANKEDELWLQGEDFKAMKEERKKIVRNIMNNKGGDPTAIRGLEKYVDKTIRQSKQVAWDTVFIEQDEQEMAGLYSPEKLAEVYKHYTRESPHKAVERAKEDEKQVQDYMSTPRTKRLMMRRLSC</sequence>
<accession>A0AAD2FZF8</accession>
<comment type="caution">
    <text evidence="2">The sequence shown here is derived from an EMBL/GenBank/DDBJ whole genome shotgun (WGS) entry which is preliminary data.</text>
</comment>
<feature type="compositionally biased region" description="Basic and acidic residues" evidence="1">
    <location>
        <begin position="186"/>
        <end position="201"/>
    </location>
</feature>
<feature type="region of interest" description="Disordered" evidence="1">
    <location>
        <begin position="186"/>
        <end position="205"/>
    </location>
</feature>
<dbReference type="AlphaFoldDB" id="A0AAD2FZF8"/>
<evidence type="ECO:0000313" key="3">
    <source>
        <dbReference type="Proteomes" id="UP001295423"/>
    </source>
</evidence>
<keyword evidence="3" id="KW-1185">Reference proteome</keyword>
<gene>
    <name evidence="2" type="ORF">CYCCA115_LOCUS16728</name>
</gene>
<feature type="compositionally biased region" description="Low complexity" evidence="1">
    <location>
        <begin position="10"/>
        <end position="21"/>
    </location>
</feature>
<dbReference type="EMBL" id="CAKOGP040001947">
    <property type="protein sequence ID" value="CAJ1957472.1"/>
    <property type="molecule type" value="Genomic_DNA"/>
</dbReference>
<evidence type="ECO:0000313" key="2">
    <source>
        <dbReference type="EMBL" id="CAJ1957472.1"/>
    </source>
</evidence>
<proteinExistence type="predicted"/>
<organism evidence="2 3">
    <name type="scientific">Cylindrotheca closterium</name>
    <dbReference type="NCBI Taxonomy" id="2856"/>
    <lineage>
        <taxon>Eukaryota</taxon>
        <taxon>Sar</taxon>
        <taxon>Stramenopiles</taxon>
        <taxon>Ochrophyta</taxon>
        <taxon>Bacillariophyta</taxon>
        <taxon>Bacillariophyceae</taxon>
        <taxon>Bacillariophycidae</taxon>
        <taxon>Bacillariales</taxon>
        <taxon>Bacillariaceae</taxon>
        <taxon>Cylindrotheca</taxon>
    </lineage>
</organism>
<name>A0AAD2FZF8_9STRA</name>
<protein>
    <submittedName>
        <fullName evidence="2">Uncharacterized protein</fullName>
    </submittedName>
</protein>
<evidence type="ECO:0000256" key="1">
    <source>
        <dbReference type="SAM" id="MobiDB-lite"/>
    </source>
</evidence>
<dbReference type="Proteomes" id="UP001295423">
    <property type="component" value="Unassembled WGS sequence"/>
</dbReference>
<reference evidence="2" key="1">
    <citation type="submission" date="2023-08" db="EMBL/GenBank/DDBJ databases">
        <authorList>
            <person name="Audoor S."/>
            <person name="Bilcke G."/>
        </authorList>
    </citation>
    <scope>NUCLEOTIDE SEQUENCE</scope>
</reference>
<feature type="region of interest" description="Disordered" evidence="1">
    <location>
        <begin position="1"/>
        <end position="56"/>
    </location>
</feature>